<keyword evidence="1" id="KW-0645">Protease</keyword>
<dbReference type="InterPro" id="IPR042097">
    <property type="entry name" value="Aminopeptidase_N-like_N_sf"/>
</dbReference>
<gene>
    <name evidence="4" type="ORF">HPULCUR_005191</name>
</gene>
<comment type="caution">
    <text evidence="4">The sequence shown here is derived from an EMBL/GenBank/DDBJ whole genome shotgun (WGS) entry which is preliminary data.</text>
</comment>
<dbReference type="Gene3D" id="2.60.40.1730">
    <property type="entry name" value="tricorn interacting facor f3 domain"/>
    <property type="match status" value="1"/>
</dbReference>
<organism evidence="4 5">
    <name type="scientific">Helicostylum pulchrum</name>
    <dbReference type="NCBI Taxonomy" id="562976"/>
    <lineage>
        <taxon>Eukaryota</taxon>
        <taxon>Fungi</taxon>
        <taxon>Fungi incertae sedis</taxon>
        <taxon>Mucoromycota</taxon>
        <taxon>Mucoromycotina</taxon>
        <taxon>Mucoromycetes</taxon>
        <taxon>Mucorales</taxon>
        <taxon>Mucorineae</taxon>
        <taxon>Mucoraceae</taxon>
        <taxon>Helicostylum</taxon>
    </lineage>
</organism>
<evidence type="ECO:0008006" key="6">
    <source>
        <dbReference type="Google" id="ProtNLM"/>
    </source>
</evidence>
<dbReference type="Proteomes" id="UP001476247">
    <property type="component" value="Unassembled WGS sequence"/>
</dbReference>
<evidence type="ECO:0000259" key="3">
    <source>
        <dbReference type="Pfam" id="PF17900"/>
    </source>
</evidence>
<dbReference type="EMBL" id="BAABUJ010000013">
    <property type="protein sequence ID" value="GAA5799773.1"/>
    <property type="molecule type" value="Genomic_DNA"/>
</dbReference>
<evidence type="ECO:0000259" key="2">
    <source>
        <dbReference type="Pfam" id="PF01433"/>
    </source>
</evidence>
<dbReference type="Gene3D" id="3.30.2010.30">
    <property type="match status" value="1"/>
</dbReference>
<reference evidence="4 5" key="1">
    <citation type="submission" date="2024-04" db="EMBL/GenBank/DDBJ databases">
        <title>genome sequences of Mucor flavus KT1a and Helicostylum pulchrum KT1b strains isolation_sourced from the surface of a dry-aged beef.</title>
        <authorList>
            <person name="Toyotome T."/>
            <person name="Hosono M."/>
            <person name="Torimaru M."/>
            <person name="Fukuda K."/>
            <person name="Mikami N."/>
        </authorList>
    </citation>
    <scope>NUCLEOTIDE SEQUENCE [LARGE SCALE GENOMIC DNA]</scope>
    <source>
        <strain evidence="4 5">KT1b</strain>
    </source>
</reference>
<keyword evidence="5" id="KW-1185">Reference proteome</keyword>
<dbReference type="PANTHER" id="PTHR11533">
    <property type="entry name" value="PROTEASE M1 ZINC METALLOPROTEASE"/>
    <property type="match status" value="1"/>
</dbReference>
<proteinExistence type="predicted"/>
<evidence type="ECO:0000256" key="1">
    <source>
        <dbReference type="ARBA" id="ARBA00022438"/>
    </source>
</evidence>
<sequence>MCPSLKATFDVTLNVPSDLTALSNMDVISDSPAAKSSPGLKTVKYATTPLMSTYLLAFIVGPFEYIEGFTTGEYNGRPIKTRVYTLPGLSTQGHHALNVAMETLEYFAKVFDLPYPLPKLDMVAIPDFDAGAMENWGLVTFRTTAVNSNNNIVYFN</sequence>
<dbReference type="InterPro" id="IPR045357">
    <property type="entry name" value="Aminopeptidase_N-like_N"/>
</dbReference>
<keyword evidence="1" id="KW-0031">Aminopeptidase</keyword>
<dbReference type="InterPro" id="IPR050344">
    <property type="entry name" value="Peptidase_M1_aminopeptidases"/>
</dbReference>
<dbReference type="SUPFAM" id="SSF55486">
    <property type="entry name" value="Metalloproteases ('zincins'), catalytic domain"/>
    <property type="match status" value="1"/>
</dbReference>
<dbReference type="InterPro" id="IPR001930">
    <property type="entry name" value="Peptidase_M1"/>
</dbReference>
<accession>A0ABP9XZ96</accession>
<keyword evidence="1" id="KW-0378">Hydrolase</keyword>
<dbReference type="SUPFAM" id="SSF63737">
    <property type="entry name" value="Leukotriene A4 hydrolase N-terminal domain"/>
    <property type="match status" value="1"/>
</dbReference>
<feature type="domain" description="Aminopeptidase N-like N-terminal" evidence="3">
    <location>
        <begin position="3"/>
        <end position="55"/>
    </location>
</feature>
<protein>
    <recommendedName>
        <fullName evidence="6">Aminopeptidase N</fullName>
    </recommendedName>
</protein>
<evidence type="ECO:0000313" key="5">
    <source>
        <dbReference type="Proteomes" id="UP001476247"/>
    </source>
</evidence>
<dbReference type="PRINTS" id="PR00756">
    <property type="entry name" value="ALADIPTASE"/>
</dbReference>
<name>A0ABP9XZ96_9FUNG</name>
<dbReference type="Pfam" id="PF17900">
    <property type="entry name" value="Peptidase_M1_N"/>
    <property type="match status" value="1"/>
</dbReference>
<dbReference type="Pfam" id="PF01433">
    <property type="entry name" value="Peptidase_M1"/>
    <property type="match status" value="1"/>
</dbReference>
<evidence type="ECO:0000313" key="4">
    <source>
        <dbReference type="EMBL" id="GAA5799773.1"/>
    </source>
</evidence>
<dbReference type="InterPro" id="IPR014782">
    <property type="entry name" value="Peptidase_M1_dom"/>
</dbReference>
<feature type="domain" description="Peptidase M1 membrane alanine aminopeptidase" evidence="2">
    <location>
        <begin position="96"/>
        <end position="149"/>
    </location>
</feature>
<dbReference type="PANTHER" id="PTHR11533:SF174">
    <property type="entry name" value="PUROMYCIN-SENSITIVE AMINOPEPTIDASE-RELATED"/>
    <property type="match status" value="1"/>
</dbReference>